<gene>
    <name evidence="1" type="ORF">LG45_15545</name>
</gene>
<comment type="caution">
    <text evidence="1">The sequence shown here is derived from an EMBL/GenBank/DDBJ whole genome shotgun (WGS) entry which is preliminary data.</text>
</comment>
<reference evidence="1 2" key="1">
    <citation type="submission" date="2014-09" db="EMBL/GenBank/DDBJ databases">
        <title>Whole Genome Shotgun of Flavobacterium aquatile LMG 4008.</title>
        <authorList>
            <person name="Gale A.N."/>
            <person name="Pipes S.E."/>
            <person name="Newman J.D."/>
        </authorList>
    </citation>
    <scope>NUCLEOTIDE SEQUENCE [LARGE SCALE GENOMIC DNA]</scope>
    <source>
        <strain evidence="1 2">LMG 4008</strain>
    </source>
</reference>
<dbReference type="eggNOG" id="ENOG50319BH">
    <property type="taxonomic scope" value="Bacteria"/>
</dbReference>
<dbReference type="AlphaFoldDB" id="A0A095TWU2"/>
<name>A0A095TWU2_9FLAO</name>
<evidence type="ECO:0008006" key="3">
    <source>
        <dbReference type="Google" id="ProtNLM"/>
    </source>
</evidence>
<dbReference type="STRING" id="1453498.LG45_15545"/>
<dbReference type="OrthoDB" id="6395228at2"/>
<evidence type="ECO:0000313" key="1">
    <source>
        <dbReference type="EMBL" id="KGD66843.1"/>
    </source>
</evidence>
<accession>A0A095TWU2</accession>
<dbReference type="RefSeq" id="WP_035128702.1">
    <property type="nucleotide sequence ID" value="NZ_JRHH01000006.1"/>
</dbReference>
<protein>
    <recommendedName>
        <fullName evidence="3">DUF4932 domain-containing protein</fullName>
    </recommendedName>
</protein>
<keyword evidence="2" id="KW-1185">Reference proteome</keyword>
<proteinExistence type="predicted"/>
<evidence type="ECO:0000313" key="2">
    <source>
        <dbReference type="Proteomes" id="UP000029554"/>
    </source>
</evidence>
<dbReference type="EMBL" id="JRHH01000006">
    <property type="protein sequence ID" value="KGD66843.1"/>
    <property type="molecule type" value="Genomic_DNA"/>
</dbReference>
<organism evidence="1 2">
    <name type="scientific">Flavobacterium aquatile LMG 4008 = ATCC 11947</name>
    <dbReference type="NCBI Taxonomy" id="1453498"/>
    <lineage>
        <taxon>Bacteria</taxon>
        <taxon>Pseudomonadati</taxon>
        <taxon>Bacteroidota</taxon>
        <taxon>Flavobacteriia</taxon>
        <taxon>Flavobacteriales</taxon>
        <taxon>Flavobacteriaceae</taxon>
        <taxon>Flavobacterium</taxon>
    </lineage>
</organism>
<sequence>MKTFILSIFLISINFVSGQYIKENISKTYFSENDSITFKYSNYPEVFKLDLSENDTLSPGTNIAKDITMTAYIGKDTLVIKGDNYPFARKSFITIKTPRRTTVVIFRFNASSSNFSQEYIHENQGKFSIVLSEVFELANIIWALSPSGQAAINLQKDTEYYRKVEKYFQPYLDHPIFKKLILKNKNDYSDTYYQFRENSFMYEFNGNKILKGENYNYVYGNDWQGFTNLFTELLPLVQDFSDKSNFRAFYKKNKKYYSNDLKRITELMPIKNMWNWLEKEFPIKQNSYKIVFSPLIGGSHSTQNYSGKDIKNNSWFSECVMFICNANRYDLKKDITEKQKEVLMSGIVFTEIDHNYVNPTSNKYKKEIAEIFKGKIWTDEKNMFYENPQSVFNEYMTHSVFCVWVKENYDKKTSDYLINERIKMNVDRRGFIKFKEFNEEMIRLMDENPTKTVAEIYPQIIDWAKKEN</sequence>
<dbReference type="Proteomes" id="UP000029554">
    <property type="component" value="Unassembled WGS sequence"/>
</dbReference>